<dbReference type="OrthoDB" id="5560252at2"/>
<dbReference type="GO" id="GO:0005524">
    <property type="term" value="F:ATP binding"/>
    <property type="evidence" value="ECO:0007669"/>
    <property type="project" value="UniProtKB-KW"/>
</dbReference>
<proteinExistence type="predicted"/>
<dbReference type="SMART" id="SM00382">
    <property type="entry name" value="AAA"/>
    <property type="match status" value="1"/>
</dbReference>
<reference evidence="5 6" key="1">
    <citation type="submission" date="2018-05" db="EMBL/GenBank/DDBJ databases">
        <title>Abyssibacter profundi OUC007T gen. nov., sp. nov, a marine bacterium isolated from seawater of the Mariana Trench.</title>
        <authorList>
            <person name="Zhou S."/>
        </authorList>
    </citation>
    <scope>NUCLEOTIDE SEQUENCE [LARGE SCALE GENOMIC DNA]</scope>
    <source>
        <strain evidence="5 6">OUC007</strain>
    </source>
</reference>
<dbReference type="EMBL" id="QEQK01000005">
    <property type="protein sequence ID" value="PWN56540.1"/>
    <property type="molecule type" value="Genomic_DNA"/>
</dbReference>
<dbReference type="Proteomes" id="UP000251800">
    <property type="component" value="Unassembled WGS sequence"/>
</dbReference>
<dbReference type="InterPro" id="IPR003439">
    <property type="entry name" value="ABC_transporter-like_ATP-bd"/>
</dbReference>
<name>A0A363UMA7_9GAMM</name>
<keyword evidence="2" id="KW-0547">Nucleotide-binding</keyword>
<keyword evidence="6" id="KW-1185">Reference proteome</keyword>
<dbReference type="InterPro" id="IPR017871">
    <property type="entry name" value="ABC_transporter-like_CS"/>
</dbReference>
<dbReference type="InterPro" id="IPR050763">
    <property type="entry name" value="ABC_transporter_ATP-binding"/>
</dbReference>
<dbReference type="PROSITE" id="PS00211">
    <property type="entry name" value="ABC_TRANSPORTER_1"/>
    <property type="match status" value="1"/>
</dbReference>
<evidence type="ECO:0000259" key="4">
    <source>
        <dbReference type="PROSITE" id="PS50893"/>
    </source>
</evidence>
<dbReference type="Gene3D" id="3.40.50.300">
    <property type="entry name" value="P-loop containing nucleotide triphosphate hydrolases"/>
    <property type="match status" value="1"/>
</dbReference>
<dbReference type="InterPro" id="IPR025302">
    <property type="entry name" value="DrrA1/2-like_C"/>
</dbReference>
<evidence type="ECO:0000256" key="2">
    <source>
        <dbReference type="ARBA" id="ARBA00022741"/>
    </source>
</evidence>
<dbReference type="Pfam" id="PF00005">
    <property type="entry name" value="ABC_tran"/>
    <property type="match status" value="1"/>
</dbReference>
<sequence>MTQAIRVEDVHKRFGSLHALKGVSFGIEQGEYFGLLGPNGAGKSTLINITAGLVRATAGAVAVMGHDVVGAFRPARQSLGVVPQEIVYDPFFSVRDILRIQAGYFGCGKSVWPWVDELLERLDLTDKCDASIRQLSGGMKRRVLIAQALVHRPPVVILDEPTAGVDVELRRTLWAFTRELHAAGHTIVLTTHYLEEAEALCERIAIMDRGELRALERTDDFLKRHPFRFLRLSIDGPGSLPQGIESLVCERQGPELELRLTRGQDSVADVLDGLRDAGFRVTDVHTREPSLEDIFVELTGDQSD</sequence>
<protein>
    <submittedName>
        <fullName evidence="5">ABC transporter</fullName>
    </submittedName>
</protein>
<keyword evidence="3" id="KW-0067">ATP-binding</keyword>
<evidence type="ECO:0000256" key="1">
    <source>
        <dbReference type="ARBA" id="ARBA00022448"/>
    </source>
</evidence>
<dbReference type="RefSeq" id="WP_109719735.1">
    <property type="nucleotide sequence ID" value="NZ_QEQK01000005.1"/>
</dbReference>
<dbReference type="PANTHER" id="PTHR42711:SF15">
    <property type="entry name" value="ABC-TYPE MULTIDRUG TRANSPORT SYSTEM, ATPASE COMPONENT"/>
    <property type="match status" value="1"/>
</dbReference>
<dbReference type="AlphaFoldDB" id="A0A363UMA7"/>
<keyword evidence="1" id="KW-0813">Transport</keyword>
<evidence type="ECO:0000313" key="5">
    <source>
        <dbReference type="EMBL" id="PWN56540.1"/>
    </source>
</evidence>
<dbReference type="PROSITE" id="PS50893">
    <property type="entry name" value="ABC_TRANSPORTER_2"/>
    <property type="match status" value="1"/>
</dbReference>
<evidence type="ECO:0000256" key="3">
    <source>
        <dbReference type="ARBA" id="ARBA00022840"/>
    </source>
</evidence>
<dbReference type="SUPFAM" id="SSF52540">
    <property type="entry name" value="P-loop containing nucleoside triphosphate hydrolases"/>
    <property type="match status" value="1"/>
</dbReference>
<gene>
    <name evidence="5" type="ORF">DEH80_06835</name>
</gene>
<evidence type="ECO:0000313" key="6">
    <source>
        <dbReference type="Proteomes" id="UP000251800"/>
    </source>
</evidence>
<dbReference type="InterPro" id="IPR027417">
    <property type="entry name" value="P-loop_NTPase"/>
</dbReference>
<dbReference type="InterPro" id="IPR003593">
    <property type="entry name" value="AAA+_ATPase"/>
</dbReference>
<dbReference type="CDD" id="cd03230">
    <property type="entry name" value="ABC_DR_subfamily_A"/>
    <property type="match status" value="1"/>
</dbReference>
<dbReference type="PANTHER" id="PTHR42711">
    <property type="entry name" value="ABC TRANSPORTER ATP-BINDING PROTEIN"/>
    <property type="match status" value="1"/>
</dbReference>
<feature type="domain" description="ABC transporter" evidence="4">
    <location>
        <begin position="5"/>
        <end position="234"/>
    </location>
</feature>
<dbReference type="GO" id="GO:0016887">
    <property type="term" value="F:ATP hydrolysis activity"/>
    <property type="evidence" value="ECO:0007669"/>
    <property type="project" value="InterPro"/>
</dbReference>
<organism evidence="5 6">
    <name type="scientific">Abyssibacter profundi</name>
    <dbReference type="NCBI Taxonomy" id="2182787"/>
    <lineage>
        <taxon>Bacteria</taxon>
        <taxon>Pseudomonadati</taxon>
        <taxon>Pseudomonadota</taxon>
        <taxon>Gammaproteobacteria</taxon>
        <taxon>Chromatiales</taxon>
        <taxon>Oceanococcaceae</taxon>
        <taxon>Abyssibacter</taxon>
    </lineage>
</organism>
<comment type="caution">
    <text evidence="5">The sequence shown here is derived from an EMBL/GenBank/DDBJ whole genome shotgun (WGS) entry which is preliminary data.</text>
</comment>
<accession>A0A363UMA7</accession>
<dbReference type="Pfam" id="PF13732">
    <property type="entry name" value="DrrA1-3_C"/>
    <property type="match status" value="1"/>
</dbReference>